<keyword evidence="3" id="KW-1185">Reference proteome</keyword>
<reference evidence="2 3" key="1">
    <citation type="submission" date="2019-05" db="EMBL/GenBank/DDBJ databases">
        <title>Another draft genome of Portunus trituberculatus and its Hox gene families provides insights of decapod evolution.</title>
        <authorList>
            <person name="Jeong J.-H."/>
            <person name="Song I."/>
            <person name="Kim S."/>
            <person name="Choi T."/>
            <person name="Kim D."/>
            <person name="Ryu S."/>
            <person name="Kim W."/>
        </authorList>
    </citation>
    <scope>NUCLEOTIDE SEQUENCE [LARGE SCALE GENOMIC DNA]</scope>
    <source>
        <tissue evidence="2">Muscle</tissue>
    </source>
</reference>
<evidence type="ECO:0000313" key="2">
    <source>
        <dbReference type="EMBL" id="MPC70068.1"/>
    </source>
</evidence>
<feature type="region of interest" description="Disordered" evidence="1">
    <location>
        <begin position="1"/>
        <end position="24"/>
    </location>
</feature>
<name>A0A5B7HMV7_PORTR</name>
<sequence>MTPTSDSWQPRPGRANSAAHPPSPNSLCCLTLKMEDSDAVALGEQLYIYRTTTLASRSHPCLTVGCDWVLVALEDVVWPRMP</sequence>
<accession>A0A5B7HMV7</accession>
<dbReference type="Proteomes" id="UP000324222">
    <property type="component" value="Unassembled WGS sequence"/>
</dbReference>
<dbReference type="AlphaFoldDB" id="A0A5B7HMV7"/>
<evidence type="ECO:0000313" key="3">
    <source>
        <dbReference type="Proteomes" id="UP000324222"/>
    </source>
</evidence>
<comment type="caution">
    <text evidence="2">The sequence shown here is derived from an EMBL/GenBank/DDBJ whole genome shotgun (WGS) entry which is preliminary data.</text>
</comment>
<gene>
    <name evidence="2" type="ORF">E2C01_064305</name>
</gene>
<dbReference type="EMBL" id="VSRR010030476">
    <property type="protein sequence ID" value="MPC70068.1"/>
    <property type="molecule type" value="Genomic_DNA"/>
</dbReference>
<proteinExistence type="predicted"/>
<evidence type="ECO:0000256" key="1">
    <source>
        <dbReference type="SAM" id="MobiDB-lite"/>
    </source>
</evidence>
<protein>
    <submittedName>
        <fullName evidence="2">Uncharacterized protein</fullName>
    </submittedName>
</protein>
<organism evidence="2 3">
    <name type="scientific">Portunus trituberculatus</name>
    <name type="common">Swimming crab</name>
    <name type="synonym">Neptunus trituberculatus</name>
    <dbReference type="NCBI Taxonomy" id="210409"/>
    <lineage>
        <taxon>Eukaryota</taxon>
        <taxon>Metazoa</taxon>
        <taxon>Ecdysozoa</taxon>
        <taxon>Arthropoda</taxon>
        <taxon>Crustacea</taxon>
        <taxon>Multicrustacea</taxon>
        <taxon>Malacostraca</taxon>
        <taxon>Eumalacostraca</taxon>
        <taxon>Eucarida</taxon>
        <taxon>Decapoda</taxon>
        <taxon>Pleocyemata</taxon>
        <taxon>Brachyura</taxon>
        <taxon>Eubrachyura</taxon>
        <taxon>Portunoidea</taxon>
        <taxon>Portunidae</taxon>
        <taxon>Portuninae</taxon>
        <taxon>Portunus</taxon>
    </lineage>
</organism>